<sequence>MTSGSLQSYQIVLIVILVLNLLFWVFVICWRLFMNKHDQSQQRRNRNAPLRRRFAYRNTAFSANITNTSENDGREPDFPHIDVDFEQNLPPAYEEAIKYPSPFFRLNSVNFSSNVLSNRGLTETDTARSLSDLRVSTIEELAATENQHQTNSEMDITPTVDSVAPPDYSDITVLPTRMNGNSSLGPPGKYIWFLVLNEENSSPLEAHDISRISETSNTDNVYVTESRAGHSTTQSVPRNTPILSYVENNESNVSRPIRVSRPQTTEFHENLNSYACSRGSPEIMDSNFRLVASLSNDEVNPNAVHHSALTLEHLSIKNEDLEGNRLDYQSMNERVMNLESQSISISSDTAA</sequence>
<gene>
    <name evidence="3" type="primary">LOC111085598</name>
</gene>
<evidence type="ECO:0000256" key="1">
    <source>
        <dbReference type="SAM" id="Phobius"/>
    </source>
</evidence>
<dbReference type="GeneID" id="111085598"/>
<keyword evidence="2" id="KW-1185">Reference proteome</keyword>
<evidence type="ECO:0000313" key="3">
    <source>
        <dbReference type="RefSeq" id="XP_022240623.1"/>
    </source>
</evidence>
<dbReference type="Proteomes" id="UP000694941">
    <property type="component" value="Unplaced"/>
</dbReference>
<organism evidence="2 3">
    <name type="scientific">Limulus polyphemus</name>
    <name type="common">Atlantic horseshoe crab</name>
    <dbReference type="NCBI Taxonomy" id="6850"/>
    <lineage>
        <taxon>Eukaryota</taxon>
        <taxon>Metazoa</taxon>
        <taxon>Ecdysozoa</taxon>
        <taxon>Arthropoda</taxon>
        <taxon>Chelicerata</taxon>
        <taxon>Merostomata</taxon>
        <taxon>Xiphosura</taxon>
        <taxon>Limulidae</taxon>
        <taxon>Limulus</taxon>
    </lineage>
</organism>
<keyword evidence="1" id="KW-1133">Transmembrane helix</keyword>
<evidence type="ECO:0000313" key="2">
    <source>
        <dbReference type="Proteomes" id="UP000694941"/>
    </source>
</evidence>
<proteinExistence type="predicted"/>
<keyword evidence="1" id="KW-0812">Transmembrane</keyword>
<accession>A0ABM1SAG8</accession>
<feature type="transmembrane region" description="Helical" evidence="1">
    <location>
        <begin position="12"/>
        <end position="34"/>
    </location>
</feature>
<name>A0ABM1SAG8_LIMPO</name>
<protein>
    <submittedName>
        <fullName evidence="3">Uncharacterized protein LOC111085598</fullName>
    </submittedName>
</protein>
<keyword evidence="1" id="KW-0472">Membrane</keyword>
<dbReference type="RefSeq" id="XP_022240623.1">
    <property type="nucleotide sequence ID" value="XM_022384915.1"/>
</dbReference>
<reference evidence="3" key="1">
    <citation type="submission" date="2025-08" db="UniProtKB">
        <authorList>
            <consortium name="RefSeq"/>
        </authorList>
    </citation>
    <scope>IDENTIFICATION</scope>
    <source>
        <tissue evidence="3">Muscle</tissue>
    </source>
</reference>